<protein>
    <submittedName>
        <fullName evidence="2">Beta-1 3-glucan biosynthesis protein</fullName>
    </submittedName>
</protein>
<keyword evidence="3" id="KW-1185">Reference proteome</keyword>
<evidence type="ECO:0000313" key="2">
    <source>
        <dbReference type="EMBL" id="RSZ56800.1"/>
    </source>
</evidence>
<dbReference type="EMBL" id="RXLQ01000013">
    <property type="protein sequence ID" value="RSZ56800.1"/>
    <property type="molecule type" value="Genomic_DNA"/>
</dbReference>
<dbReference type="SMART" id="SM00860">
    <property type="entry name" value="SMI1_KNR4"/>
    <property type="match status" value="1"/>
</dbReference>
<dbReference type="PANTHER" id="PTHR47432:SF1">
    <property type="entry name" value="CELL WALL ASSEMBLY REGULATOR SMI1"/>
    <property type="match status" value="1"/>
</dbReference>
<dbReference type="Proteomes" id="UP000278085">
    <property type="component" value="Unassembled WGS sequence"/>
</dbReference>
<feature type="domain" description="Knr4/Smi1-like" evidence="1">
    <location>
        <begin position="49"/>
        <end position="186"/>
    </location>
</feature>
<accession>A0A430HH24</accession>
<gene>
    <name evidence="2" type="ORF">EJB06_22945</name>
</gene>
<comment type="caution">
    <text evidence="2">The sequence shown here is derived from an EMBL/GenBank/DDBJ whole genome shotgun (WGS) entry which is preliminary data.</text>
</comment>
<dbReference type="InterPro" id="IPR037883">
    <property type="entry name" value="Knr4/Smi1-like_sf"/>
</dbReference>
<proteinExistence type="predicted"/>
<dbReference type="OrthoDB" id="9000310at2"/>
<dbReference type="GO" id="GO:0043332">
    <property type="term" value="C:mating projection tip"/>
    <property type="evidence" value="ECO:0007669"/>
    <property type="project" value="TreeGrafter"/>
</dbReference>
<evidence type="ECO:0000259" key="1">
    <source>
        <dbReference type="SMART" id="SM00860"/>
    </source>
</evidence>
<dbReference type="PANTHER" id="PTHR47432">
    <property type="entry name" value="CELL WALL ASSEMBLY REGULATOR SMI1"/>
    <property type="match status" value="1"/>
</dbReference>
<reference evidence="2 3" key="1">
    <citation type="submission" date="2018-12" db="EMBL/GenBank/DDBJ databases">
        <authorList>
            <person name="Yang E."/>
        </authorList>
    </citation>
    <scope>NUCLEOTIDE SEQUENCE [LARGE SCALE GENOMIC DNA]</scope>
    <source>
        <strain evidence="2 3">SOD</strain>
    </source>
</reference>
<evidence type="ECO:0000313" key="3">
    <source>
        <dbReference type="Proteomes" id="UP000278085"/>
    </source>
</evidence>
<dbReference type="Pfam" id="PF09346">
    <property type="entry name" value="SMI1_KNR4"/>
    <property type="match status" value="1"/>
</dbReference>
<name>A0A430HH24_9BURK</name>
<dbReference type="SUPFAM" id="SSF160631">
    <property type="entry name" value="SMI1/KNR4-like"/>
    <property type="match status" value="1"/>
</dbReference>
<dbReference type="InterPro" id="IPR051873">
    <property type="entry name" value="KNR4/SMI1_regulator"/>
</dbReference>
<dbReference type="AlphaFoldDB" id="A0A430HH24"/>
<sequence>MRTGVCLSGRRRVLRLFFCVGYAMNDLLDRLQACIAARFPAMEADLNAGASDAGIDTFERAIGRPLPPPLRALYRWHDGQAGHAAPGLFFGLPFLPLSAALAHWNSETAGESVGDVSAYTCLPPGTIRQAAASRAWIPLADDAGGAYLGVDLDPDAAGSAGQVITFGGREFIRVQAGASLEHFLERLLGLYENGDYVLVEEDEDAFSLSTVNPCTDHFLDYLRRKAQGAC</sequence>
<dbReference type="InterPro" id="IPR018958">
    <property type="entry name" value="Knr4/Smi1-like_dom"/>
</dbReference>
<organism evidence="2 3">
    <name type="scientific">Massilia atriviolacea</name>
    <dbReference type="NCBI Taxonomy" id="2495579"/>
    <lineage>
        <taxon>Bacteria</taxon>
        <taxon>Pseudomonadati</taxon>
        <taxon>Pseudomonadota</taxon>
        <taxon>Betaproteobacteria</taxon>
        <taxon>Burkholderiales</taxon>
        <taxon>Oxalobacteraceae</taxon>
        <taxon>Telluria group</taxon>
        <taxon>Massilia</taxon>
    </lineage>
</organism>